<evidence type="ECO:0000256" key="1">
    <source>
        <dbReference type="ARBA" id="ARBA00004141"/>
    </source>
</evidence>
<feature type="transmembrane region" description="Helical" evidence="5">
    <location>
        <begin position="173"/>
        <end position="195"/>
    </location>
</feature>
<feature type="transmembrane region" description="Helical" evidence="5">
    <location>
        <begin position="348"/>
        <end position="367"/>
    </location>
</feature>
<dbReference type="KEGG" id="cbei:LF65_00865"/>
<protein>
    <submittedName>
        <fullName evidence="6">Amino acid permease</fullName>
    </submittedName>
</protein>
<dbReference type="OrthoDB" id="9759676at2"/>
<dbReference type="RefSeq" id="WP_041894341.1">
    <property type="nucleotide sequence ID" value="NZ_CP010086.2"/>
</dbReference>
<name>A0A0B5Q966_CLOBE</name>
<dbReference type="PANTHER" id="PTHR47704:SF1">
    <property type="entry name" value="POTASSIUM TRANSPORTER KIMA"/>
    <property type="match status" value="1"/>
</dbReference>
<dbReference type="GO" id="GO:0022857">
    <property type="term" value="F:transmembrane transporter activity"/>
    <property type="evidence" value="ECO:0007669"/>
    <property type="project" value="InterPro"/>
</dbReference>
<dbReference type="EMBL" id="CP010086">
    <property type="protein sequence ID" value="AJG97490.1"/>
    <property type="molecule type" value="Genomic_DNA"/>
</dbReference>
<evidence type="ECO:0000313" key="6">
    <source>
        <dbReference type="EMBL" id="AJG97490.1"/>
    </source>
</evidence>
<evidence type="ECO:0000256" key="5">
    <source>
        <dbReference type="SAM" id="Phobius"/>
    </source>
</evidence>
<feature type="transmembrane region" description="Helical" evidence="5">
    <location>
        <begin position="60"/>
        <end position="82"/>
    </location>
</feature>
<dbReference type="InterPro" id="IPR053153">
    <property type="entry name" value="APC_K+_Transporter"/>
</dbReference>
<organism evidence="6 7">
    <name type="scientific">Clostridium beijerinckii</name>
    <name type="common">Clostridium MP</name>
    <dbReference type="NCBI Taxonomy" id="1520"/>
    <lineage>
        <taxon>Bacteria</taxon>
        <taxon>Bacillati</taxon>
        <taxon>Bacillota</taxon>
        <taxon>Clostridia</taxon>
        <taxon>Eubacteriales</taxon>
        <taxon>Clostridiaceae</taxon>
        <taxon>Clostridium</taxon>
    </lineage>
</organism>
<sequence>MFKKIQSLLIGKALKTNELAEEKFSVIWGLPILSSDAISSVAYASEEILLVLIPILGMRAYGSMIEIAIAITVLLGIIVFSYRQIIDNFPHGGGSYIVASENIGKLPGLVAASSLIIDYLLTVAVSTCAGAAAITSAIPALLPYQPLIAIFVIGLITLGNLRGIRDSSKLFGIPTYLFILSIIIMIITGVFKVLVLKESPEQLYVVPQAAGDLTLLLFLKAFSSGCTALTGIEAVSDGIPNFKNPAQKNAKIVLGTLACIVFIIFGGISYLSTMYKAVPGQDITVIAQIAIQVFGQNSLMFFIVQATTAIILTLAANTAFSDLPLLLSILAKDGYVPRQLGKRGTRLSFSNGIVLLFLASSLLVYIADGSTHMLLSLYAVGVFISFTLSQFGMFRKWTKSKEGHWRHKAFINGLGAAVTAATCIIIGVEKFKHGAWIVLVCIPILVTGMLRVRRHYTKVRENLKIDTGLESLIVREAITKHVIVPVQTINKSFIKSLNCALTLGENIEVYHVSTDEEVTKKLIEKYNKLGIAAQLIIENAPYRNVNEKLLAYVEEKHKQLKKHEVITIVMPQFIIHKWWHQTLHNQTSILLRRSILKMRNVVIVTVPYIINE</sequence>
<dbReference type="Proteomes" id="UP000031866">
    <property type="component" value="Chromosome"/>
</dbReference>
<feature type="transmembrane region" description="Helical" evidence="5">
    <location>
        <begin position="434"/>
        <end position="452"/>
    </location>
</feature>
<dbReference type="Pfam" id="PF13520">
    <property type="entry name" value="AA_permease_2"/>
    <property type="match status" value="1"/>
</dbReference>
<feature type="transmembrane region" description="Helical" evidence="5">
    <location>
        <begin position="409"/>
        <end position="428"/>
    </location>
</feature>
<evidence type="ECO:0000256" key="2">
    <source>
        <dbReference type="ARBA" id="ARBA00022692"/>
    </source>
</evidence>
<keyword evidence="2 5" id="KW-0812">Transmembrane</keyword>
<reference evidence="7" key="1">
    <citation type="submission" date="2014-12" db="EMBL/GenBank/DDBJ databases">
        <title>Genome sequence of Clostridium beijerinckii strain 59B.</title>
        <authorList>
            <person name="Little G.T."/>
            <person name="Minton N.P."/>
        </authorList>
    </citation>
    <scope>NUCLEOTIDE SEQUENCE [LARGE SCALE GENOMIC DNA]</scope>
    <source>
        <strain evidence="7">59B</strain>
    </source>
</reference>
<dbReference type="InterPro" id="IPR002293">
    <property type="entry name" value="AA/rel_permease1"/>
</dbReference>
<feature type="transmembrane region" description="Helical" evidence="5">
    <location>
        <begin position="302"/>
        <end position="327"/>
    </location>
</feature>
<comment type="subcellular location">
    <subcellularLocation>
        <location evidence="1">Membrane</location>
        <topology evidence="1">Multi-pass membrane protein</topology>
    </subcellularLocation>
</comment>
<dbReference type="PANTHER" id="PTHR47704">
    <property type="entry name" value="POTASSIUM TRANSPORTER KIMA"/>
    <property type="match status" value="1"/>
</dbReference>
<evidence type="ECO:0000256" key="4">
    <source>
        <dbReference type="ARBA" id="ARBA00023136"/>
    </source>
</evidence>
<dbReference type="GO" id="GO:0016020">
    <property type="term" value="C:membrane"/>
    <property type="evidence" value="ECO:0007669"/>
    <property type="project" value="UniProtKB-SubCell"/>
</dbReference>
<feature type="transmembrane region" description="Helical" evidence="5">
    <location>
        <begin position="115"/>
        <end position="138"/>
    </location>
</feature>
<evidence type="ECO:0000256" key="3">
    <source>
        <dbReference type="ARBA" id="ARBA00022989"/>
    </source>
</evidence>
<feature type="transmembrane region" description="Helical" evidence="5">
    <location>
        <begin position="144"/>
        <end position="161"/>
    </location>
</feature>
<keyword evidence="4 5" id="KW-0472">Membrane</keyword>
<dbReference type="STRING" id="1520.LF65_00865"/>
<dbReference type="AlphaFoldDB" id="A0A0B5Q966"/>
<keyword evidence="3 5" id="KW-1133">Transmembrane helix</keyword>
<feature type="transmembrane region" description="Helical" evidence="5">
    <location>
        <begin position="252"/>
        <end position="271"/>
    </location>
</feature>
<evidence type="ECO:0000313" key="7">
    <source>
        <dbReference type="Proteomes" id="UP000031866"/>
    </source>
</evidence>
<gene>
    <name evidence="6" type="ORF">LF65_00865</name>
</gene>
<dbReference type="Gene3D" id="1.20.1740.10">
    <property type="entry name" value="Amino acid/polyamine transporter I"/>
    <property type="match status" value="1"/>
</dbReference>
<accession>A0A0B5Q966</accession>
<proteinExistence type="predicted"/>
<feature type="transmembrane region" description="Helical" evidence="5">
    <location>
        <begin position="373"/>
        <end position="397"/>
    </location>
</feature>